<protein>
    <recommendedName>
        <fullName evidence="4">DinB-like domain-containing protein</fullName>
    </recommendedName>
</protein>
<dbReference type="STRING" id="237631.A0A0D1DNZ6"/>
<evidence type="ECO:0000256" key="1">
    <source>
        <dbReference type="SAM" id="MobiDB-lite"/>
    </source>
</evidence>
<dbReference type="VEuPathDB" id="FungiDB:UMAG_11300"/>
<accession>A0A0D1DNZ6</accession>
<dbReference type="RefSeq" id="XP_011392640.1">
    <property type="nucleotide sequence ID" value="XM_011394338.1"/>
</dbReference>
<feature type="region of interest" description="Disordered" evidence="1">
    <location>
        <begin position="213"/>
        <end position="261"/>
    </location>
</feature>
<dbReference type="KEGG" id="uma:UMAG_11300"/>
<evidence type="ECO:0000313" key="3">
    <source>
        <dbReference type="Proteomes" id="UP000000561"/>
    </source>
</evidence>
<dbReference type="EMBL" id="CM003161">
    <property type="protein sequence ID" value="KIS65781.1"/>
    <property type="molecule type" value="Genomic_DNA"/>
</dbReference>
<proteinExistence type="predicted"/>
<gene>
    <name evidence="2" type="ORF">UMAG_11300</name>
</gene>
<dbReference type="Proteomes" id="UP000000561">
    <property type="component" value="Chromosome 22"/>
</dbReference>
<name>A0A0D1DNZ6_MYCMD</name>
<dbReference type="PANTHER" id="PTHR39473">
    <property type="match status" value="1"/>
</dbReference>
<sequence length="261" mass="29421">MKLSVSSCKEAEESLLSCTAQIMNQAVELLGSRSISDEAYTFESKIIAGSTPGKHFRHVLDHLRILVDAIYDWQVRVKHEPRSILHVDYDSRMASKLACVEMSVSASLREFQRTTERLYDVFRGSDGGLYHQSVRLCATTPFVVEMDSTVGRELWFCGLHAIHHYALARVILVRELDLKRIDDQFGVAPSTLVHREWRKESNRADVAHDAAFHRRQVEPDTHPQTSSSASRGALKRRSSGQSASQPGHVSCGYDQQLKSKL</sequence>
<dbReference type="InParanoid" id="A0A0D1DNZ6"/>
<evidence type="ECO:0000313" key="2">
    <source>
        <dbReference type="EMBL" id="KIS65781.1"/>
    </source>
</evidence>
<dbReference type="AlphaFoldDB" id="A0A0D1DNZ6"/>
<dbReference type="OrthoDB" id="5564877at2759"/>
<dbReference type="GeneID" id="23567201"/>
<keyword evidence="3" id="KW-1185">Reference proteome</keyword>
<evidence type="ECO:0008006" key="4">
    <source>
        <dbReference type="Google" id="ProtNLM"/>
    </source>
</evidence>
<reference evidence="2 3" key="1">
    <citation type="journal article" date="2006" name="Nature">
        <title>Insights from the genome of the biotrophic fungal plant pathogen Ustilago maydis.</title>
        <authorList>
            <person name="Kamper J."/>
            <person name="Kahmann R."/>
            <person name="Bolker M."/>
            <person name="Ma L.J."/>
            <person name="Brefort T."/>
            <person name="Saville B.J."/>
            <person name="Banuett F."/>
            <person name="Kronstad J.W."/>
            <person name="Gold S.E."/>
            <person name="Muller O."/>
            <person name="Perlin M.H."/>
            <person name="Wosten H.A."/>
            <person name="de Vries R."/>
            <person name="Ruiz-Herrera J."/>
            <person name="Reynaga-Pena C.G."/>
            <person name="Snetselaar K."/>
            <person name="McCann M."/>
            <person name="Perez-Martin J."/>
            <person name="Feldbrugge M."/>
            <person name="Basse C.W."/>
            <person name="Steinberg G."/>
            <person name="Ibeas J.I."/>
            <person name="Holloman W."/>
            <person name="Guzman P."/>
            <person name="Farman M."/>
            <person name="Stajich J.E."/>
            <person name="Sentandreu R."/>
            <person name="Gonzalez-Prieto J.M."/>
            <person name="Kennell J.C."/>
            <person name="Molina L."/>
            <person name="Schirawski J."/>
            <person name="Mendoza-Mendoza A."/>
            <person name="Greilinger D."/>
            <person name="Munch K."/>
            <person name="Rossel N."/>
            <person name="Scherer M."/>
            <person name="Vranes M."/>
            <person name="Ladendorf O."/>
            <person name="Vincon V."/>
            <person name="Fuchs U."/>
            <person name="Sandrock B."/>
            <person name="Meng S."/>
            <person name="Ho E.C."/>
            <person name="Cahill M.J."/>
            <person name="Boyce K.J."/>
            <person name="Klose J."/>
            <person name="Klosterman S.J."/>
            <person name="Deelstra H.J."/>
            <person name="Ortiz-Castellanos L."/>
            <person name="Li W."/>
            <person name="Sanchez-Alonso P."/>
            <person name="Schreier P.H."/>
            <person name="Hauser-Hahn I."/>
            <person name="Vaupel M."/>
            <person name="Koopmann E."/>
            <person name="Friedrich G."/>
            <person name="Voss H."/>
            <person name="Schluter T."/>
            <person name="Margolis J."/>
            <person name="Platt D."/>
            <person name="Swimmer C."/>
            <person name="Gnirke A."/>
            <person name="Chen F."/>
            <person name="Vysotskaia V."/>
            <person name="Mannhaupt G."/>
            <person name="Guldener U."/>
            <person name="Munsterkotter M."/>
            <person name="Haase D."/>
            <person name="Oesterheld M."/>
            <person name="Mewes H.W."/>
            <person name="Mauceli E.W."/>
            <person name="DeCaprio D."/>
            <person name="Wade C.M."/>
            <person name="Butler J."/>
            <person name="Young S."/>
            <person name="Jaffe D.B."/>
            <person name="Calvo S."/>
            <person name="Nusbaum C."/>
            <person name="Galagan J."/>
            <person name="Birren B.W."/>
        </authorList>
    </citation>
    <scope>NUCLEOTIDE SEQUENCE [LARGE SCALE GENOMIC DNA]</scope>
    <source>
        <strain evidence="3">DSM 14603 / FGSC 9021 / UM521</strain>
    </source>
</reference>
<dbReference type="PANTHER" id="PTHR39473:SF1">
    <property type="entry name" value="DINB-LIKE DOMAIN-CONTAINING PROTEIN"/>
    <property type="match status" value="1"/>
</dbReference>
<organism evidence="2 3">
    <name type="scientific">Mycosarcoma maydis</name>
    <name type="common">Corn smut fungus</name>
    <name type="synonym">Ustilago maydis</name>
    <dbReference type="NCBI Taxonomy" id="5270"/>
    <lineage>
        <taxon>Eukaryota</taxon>
        <taxon>Fungi</taxon>
        <taxon>Dikarya</taxon>
        <taxon>Basidiomycota</taxon>
        <taxon>Ustilaginomycotina</taxon>
        <taxon>Ustilaginomycetes</taxon>
        <taxon>Ustilaginales</taxon>
        <taxon>Ustilaginaceae</taxon>
        <taxon>Mycosarcoma</taxon>
    </lineage>
</organism>